<dbReference type="OrthoDB" id="9439903at2759"/>
<dbReference type="GO" id="GO:0005634">
    <property type="term" value="C:nucleus"/>
    <property type="evidence" value="ECO:0007669"/>
    <property type="project" value="UniProtKB-SubCell"/>
</dbReference>
<keyword evidence="2" id="KW-0479">Metal-binding</keyword>
<dbReference type="GO" id="GO:0000981">
    <property type="term" value="F:DNA-binding transcription factor activity, RNA polymerase II-specific"/>
    <property type="evidence" value="ECO:0007669"/>
    <property type="project" value="TreeGrafter"/>
</dbReference>
<evidence type="ECO:0000256" key="3">
    <source>
        <dbReference type="ARBA" id="ARBA00022737"/>
    </source>
</evidence>
<proteinExistence type="predicted"/>
<keyword evidence="6" id="KW-0539">Nucleus</keyword>
<dbReference type="SUPFAM" id="SSF57667">
    <property type="entry name" value="beta-beta-alpha zinc fingers"/>
    <property type="match status" value="2"/>
</dbReference>
<dbReference type="Proteomes" id="UP000606274">
    <property type="component" value="Unassembled WGS sequence"/>
</dbReference>
<dbReference type="AlphaFoldDB" id="A0A8T0BNE0"/>
<feature type="region of interest" description="Disordered" evidence="8">
    <location>
        <begin position="114"/>
        <end position="138"/>
    </location>
</feature>
<evidence type="ECO:0000313" key="10">
    <source>
        <dbReference type="EMBL" id="KAF7708861.1"/>
    </source>
</evidence>
<evidence type="ECO:0000256" key="4">
    <source>
        <dbReference type="ARBA" id="ARBA00022771"/>
    </source>
</evidence>
<dbReference type="GO" id="GO:0008270">
    <property type="term" value="F:zinc ion binding"/>
    <property type="evidence" value="ECO:0007669"/>
    <property type="project" value="UniProtKB-KW"/>
</dbReference>
<evidence type="ECO:0000256" key="5">
    <source>
        <dbReference type="ARBA" id="ARBA00022833"/>
    </source>
</evidence>
<comment type="subcellular location">
    <subcellularLocation>
        <location evidence="1">Nucleus</location>
    </subcellularLocation>
</comment>
<dbReference type="Pfam" id="PF00096">
    <property type="entry name" value="zf-C2H2"/>
    <property type="match status" value="3"/>
</dbReference>
<dbReference type="FunFam" id="3.30.160.60:FF:000100">
    <property type="entry name" value="Zinc finger 45-like"/>
    <property type="match status" value="1"/>
</dbReference>
<feature type="compositionally biased region" description="Basic and acidic residues" evidence="8">
    <location>
        <begin position="78"/>
        <end position="91"/>
    </location>
</feature>
<feature type="domain" description="C2H2-type" evidence="9">
    <location>
        <begin position="326"/>
        <end position="353"/>
    </location>
</feature>
<dbReference type="PANTHER" id="PTHR24394:SF29">
    <property type="entry name" value="MYONEURIN"/>
    <property type="match status" value="1"/>
</dbReference>
<accession>A0A8T0BNE0</accession>
<organism evidence="10 11">
    <name type="scientific">Silurus meridionalis</name>
    <name type="common">Southern catfish</name>
    <name type="synonym">Silurus soldatovi meridionalis</name>
    <dbReference type="NCBI Taxonomy" id="175797"/>
    <lineage>
        <taxon>Eukaryota</taxon>
        <taxon>Metazoa</taxon>
        <taxon>Chordata</taxon>
        <taxon>Craniata</taxon>
        <taxon>Vertebrata</taxon>
        <taxon>Euteleostomi</taxon>
        <taxon>Actinopterygii</taxon>
        <taxon>Neopterygii</taxon>
        <taxon>Teleostei</taxon>
        <taxon>Ostariophysi</taxon>
        <taxon>Siluriformes</taxon>
        <taxon>Siluridae</taxon>
        <taxon>Silurus</taxon>
    </lineage>
</organism>
<dbReference type="PANTHER" id="PTHR24394">
    <property type="entry name" value="ZINC FINGER PROTEIN"/>
    <property type="match status" value="1"/>
</dbReference>
<dbReference type="SMART" id="SM00355">
    <property type="entry name" value="ZnF_C2H2"/>
    <property type="match status" value="4"/>
</dbReference>
<comment type="caution">
    <text evidence="10">The sequence shown here is derived from an EMBL/GenBank/DDBJ whole genome shotgun (WGS) entry which is preliminary data.</text>
</comment>
<evidence type="ECO:0000256" key="8">
    <source>
        <dbReference type="SAM" id="MobiDB-lite"/>
    </source>
</evidence>
<keyword evidence="5" id="KW-0862">Zinc</keyword>
<dbReference type="PROSITE" id="PS00028">
    <property type="entry name" value="ZINC_FINGER_C2H2_1"/>
    <property type="match status" value="4"/>
</dbReference>
<keyword evidence="3" id="KW-0677">Repeat</keyword>
<sequence length="423" mass="47886">MNMVDSHFHVQLTAVMDVLLKTAVSDICALAESWFKSLHTEIARSKKENEDLRQKLQMMEQEKHQPAVEPEAENTTTKQEKDDGVEVRDTDDSGCTVLAGTSTEDLAVRAQLWPPSSQEDSMKRNCSATDSAPAKRPHLRWNHTPAEMKERSDRESVEQKLDDTELNGGFYVLGNEFKTESEKSQPVLQSSECRMEVGLHCSNQSEKCVLLDEVCAAESPQYRREEEQQFDVSCLWTPDLEPNSTHLLRENQSAFTNSDHRMALHLGKDFSSAVAPKTAKHLNFSKITSISLLSEKGNVCNICGKNLSTKNSLASHYRLHTGEKPFMCAQCGKSFAKKFNLDIHYNIHSGLKPYMCAHCPKSFADPSAFRRHEWMHTRKLQQNTKYKFSCNTCGKCFLSKQSLAAHSQLHTAEKQHSVQKVLF</sequence>
<feature type="compositionally biased region" description="Polar residues" evidence="8">
    <location>
        <begin position="114"/>
        <end position="130"/>
    </location>
</feature>
<evidence type="ECO:0000256" key="2">
    <source>
        <dbReference type="ARBA" id="ARBA00022723"/>
    </source>
</evidence>
<evidence type="ECO:0000259" key="9">
    <source>
        <dbReference type="PROSITE" id="PS50157"/>
    </source>
</evidence>
<feature type="domain" description="C2H2-type" evidence="9">
    <location>
        <begin position="388"/>
        <end position="415"/>
    </location>
</feature>
<dbReference type="FunFam" id="3.30.160.60:FF:000765">
    <property type="entry name" value="Zinc finger 45-like"/>
    <property type="match status" value="1"/>
</dbReference>
<dbReference type="InterPro" id="IPR036236">
    <property type="entry name" value="Znf_C2H2_sf"/>
</dbReference>
<protein>
    <recommendedName>
        <fullName evidence="9">C2H2-type domain-containing protein</fullName>
    </recommendedName>
</protein>
<dbReference type="PROSITE" id="PS50157">
    <property type="entry name" value="ZINC_FINGER_C2H2_2"/>
    <property type="match status" value="4"/>
</dbReference>
<name>A0A8T0BNE0_SILME</name>
<evidence type="ECO:0000313" key="11">
    <source>
        <dbReference type="Proteomes" id="UP000606274"/>
    </source>
</evidence>
<dbReference type="Gene3D" id="3.30.160.60">
    <property type="entry name" value="Classic Zinc Finger"/>
    <property type="match status" value="4"/>
</dbReference>
<feature type="region of interest" description="Disordered" evidence="8">
    <location>
        <begin position="59"/>
        <end position="98"/>
    </location>
</feature>
<evidence type="ECO:0000256" key="7">
    <source>
        <dbReference type="PROSITE-ProRule" id="PRU00042"/>
    </source>
</evidence>
<dbReference type="InterPro" id="IPR013087">
    <property type="entry name" value="Znf_C2H2_type"/>
</dbReference>
<reference evidence="10" key="1">
    <citation type="submission" date="2020-08" db="EMBL/GenBank/DDBJ databases">
        <title>Chromosome-level assembly of Southern catfish (Silurus meridionalis) provides insights into visual adaptation to the nocturnal and benthic lifestyles.</title>
        <authorList>
            <person name="Zhang Y."/>
            <person name="Wang D."/>
            <person name="Peng Z."/>
        </authorList>
    </citation>
    <scope>NUCLEOTIDE SEQUENCE</scope>
    <source>
        <strain evidence="10">SWU-2019-XX</strain>
        <tissue evidence="10">Muscle</tissue>
    </source>
</reference>
<feature type="domain" description="C2H2-type" evidence="9">
    <location>
        <begin position="354"/>
        <end position="381"/>
    </location>
</feature>
<keyword evidence="11" id="KW-1185">Reference proteome</keyword>
<gene>
    <name evidence="10" type="ORF">HF521_017918</name>
</gene>
<evidence type="ECO:0000256" key="6">
    <source>
        <dbReference type="ARBA" id="ARBA00023242"/>
    </source>
</evidence>
<keyword evidence="4 7" id="KW-0863">Zinc-finger</keyword>
<evidence type="ECO:0000256" key="1">
    <source>
        <dbReference type="ARBA" id="ARBA00004123"/>
    </source>
</evidence>
<dbReference type="EMBL" id="JABFDY010000004">
    <property type="protein sequence ID" value="KAF7708861.1"/>
    <property type="molecule type" value="Genomic_DNA"/>
</dbReference>
<feature type="domain" description="C2H2-type" evidence="9">
    <location>
        <begin position="298"/>
        <end position="325"/>
    </location>
</feature>